<dbReference type="AlphaFoldDB" id="A0A3P7LMD3"/>
<evidence type="ECO:0000313" key="2">
    <source>
        <dbReference type="Proteomes" id="UP000281553"/>
    </source>
</evidence>
<keyword evidence="2" id="KW-1185">Reference proteome</keyword>
<dbReference type="PANTHER" id="PTHR21178">
    <property type="entry name" value="CILIA- AND FLAGELLA-ASSOCIATED PROTEIN 61"/>
    <property type="match status" value="1"/>
</dbReference>
<organism evidence="1 2">
    <name type="scientific">Dibothriocephalus latus</name>
    <name type="common">Fish tapeworm</name>
    <name type="synonym">Diphyllobothrium latum</name>
    <dbReference type="NCBI Taxonomy" id="60516"/>
    <lineage>
        <taxon>Eukaryota</taxon>
        <taxon>Metazoa</taxon>
        <taxon>Spiralia</taxon>
        <taxon>Lophotrochozoa</taxon>
        <taxon>Platyhelminthes</taxon>
        <taxon>Cestoda</taxon>
        <taxon>Eucestoda</taxon>
        <taxon>Diphyllobothriidea</taxon>
        <taxon>Diphyllobothriidae</taxon>
        <taxon>Dibothriocephalus</taxon>
    </lineage>
</organism>
<accession>A0A3P7LMD3</accession>
<dbReference type="InterPro" id="IPR038884">
    <property type="entry name" value="CFAP61"/>
</dbReference>
<gene>
    <name evidence="1" type="ORF">DILT_LOCUS13051</name>
</gene>
<dbReference type="Proteomes" id="UP000281553">
    <property type="component" value="Unassembled WGS sequence"/>
</dbReference>
<dbReference type="OrthoDB" id="382863at2759"/>
<dbReference type="EMBL" id="UYRU01068673">
    <property type="protein sequence ID" value="VDN17934.1"/>
    <property type="molecule type" value="Genomic_DNA"/>
</dbReference>
<proteinExistence type="predicted"/>
<name>A0A3P7LMD3_DIBLA</name>
<dbReference type="PANTHER" id="PTHR21178:SF8">
    <property type="entry name" value="CILIA- AND FLAGELLA-ASSOCIATED PROTEIN 61"/>
    <property type="match status" value="1"/>
</dbReference>
<evidence type="ECO:0000313" key="1">
    <source>
        <dbReference type="EMBL" id="VDN17934.1"/>
    </source>
</evidence>
<protein>
    <submittedName>
        <fullName evidence="1">Uncharacterized protein</fullName>
    </submittedName>
</protein>
<sequence length="216" mass="25163">MLSVSWEASSRPHFLLFCSHSDFQVRPANRKDEADILKLTADMHPFDRKLFLSDLNHYMTLGREPDGNELLCYVATCAKMVIGVAIARREESIEWIKAHYNLEDYVYFVHHGRPEFVTLIHFLMASSLHMRQRLFLKEIMRQAEKTCIFYFIYPPFTADRVSRLLICFLPQISHSSSIRLYHLTPRFPGCSFDFPFSPPAPSLPSLHFLFLTLVSS</sequence>
<reference evidence="1 2" key="1">
    <citation type="submission" date="2018-11" db="EMBL/GenBank/DDBJ databases">
        <authorList>
            <consortium name="Pathogen Informatics"/>
        </authorList>
    </citation>
    <scope>NUCLEOTIDE SEQUENCE [LARGE SCALE GENOMIC DNA]</scope>
</reference>